<evidence type="ECO:0000313" key="1">
    <source>
        <dbReference type="EMBL" id="OAT76290.1"/>
    </source>
</evidence>
<dbReference type="PANTHER" id="PTHR34413">
    <property type="entry name" value="PROPHAGE TAIL FIBER ASSEMBLY PROTEIN HOMOLOG TFAE-RELATED-RELATED"/>
    <property type="match status" value="1"/>
</dbReference>
<dbReference type="RefSeq" id="WP_064599035.1">
    <property type="nucleotide sequence ID" value="NZ_LYRP01000026.1"/>
</dbReference>
<dbReference type="AlphaFoldDB" id="A0A1B7L1W0"/>
<gene>
    <name evidence="1" type="ORF">A9B99_22815</name>
</gene>
<name>A0A1B7L1W0_9ENTR</name>
<comment type="caution">
    <text evidence="1">The sequence shown here is derived from an EMBL/GenBank/DDBJ whole genome shotgun (WGS) entry which is preliminary data.</text>
</comment>
<reference evidence="2" key="1">
    <citation type="submission" date="2016-05" db="EMBL/GenBank/DDBJ databases">
        <authorList>
            <person name="Behera P."/>
            <person name="Vaishampayan P."/>
            <person name="Singh N."/>
            <person name="Raina V."/>
            <person name="Suar M."/>
            <person name="Pattnaik A."/>
            <person name="Rastogi G."/>
        </authorList>
    </citation>
    <scope>NUCLEOTIDE SEQUENCE [LARGE SCALE GENOMIC DNA]</scope>
    <source>
        <strain evidence="2">MP23</strain>
    </source>
</reference>
<dbReference type="Pfam" id="PF02413">
    <property type="entry name" value="Caudo_TAP"/>
    <property type="match status" value="1"/>
</dbReference>
<sequence>MQFSVQTQAFYGAGLNFGDALPSDAVSITEDQTNKFYKAVNSGCYIYLIDGVLTASEARPDNYHSWDSENNTWILTDGAAEQQKQDQIASAENEKENRVNAALQDISVLQLKLQAGRTLTSDETTRLNTVLDYIDAVTAIDTSTAPDITWPELSV</sequence>
<dbReference type="InterPro" id="IPR003458">
    <property type="entry name" value="Phage_T4_Gp38_tail_assem"/>
</dbReference>
<dbReference type="Proteomes" id="UP000078225">
    <property type="component" value="Unassembled WGS sequence"/>
</dbReference>
<dbReference type="OrthoDB" id="8596093at2"/>
<dbReference type="STRING" id="1691903.A9B99_22815"/>
<evidence type="ECO:0008006" key="3">
    <source>
        <dbReference type="Google" id="ProtNLM"/>
    </source>
</evidence>
<evidence type="ECO:0000313" key="2">
    <source>
        <dbReference type="Proteomes" id="UP000078225"/>
    </source>
</evidence>
<proteinExistence type="predicted"/>
<dbReference type="InterPro" id="IPR051220">
    <property type="entry name" value="TFA_Chaperone"/>
</dbReference>
<organism evidence="1 2">
    <name type="scientific">Mangrovibacter phragmitis</name>
    <dbReference type="NCBI Taxonomy" id="1691903"/>
    <lineage>
        <taxon>Bacteria</taxon>
        <taxon>Pseudomonadati</taxon>
        <taxon>Pseudomonadota</taxon>
        <taxon>Gammaproteobacteria</taxon>
        <taxon>Enterobacterales</taxon>
        <taxon>Enterobacteriaceae</taxon>
        <taxon>Mangrovibacter</taxon>
    </lineage>
</organism>
<accession>A0A1B7L1W0</accession>
<protein>
    <recommendedName>
        <fullName evidence="3">Phage tail protein</fullName>
    </recommendedName>
</protein>
<dbReference type="PANTHER" id="PTHR34413:SF2">
    <property type="entry name" value="PROPHAGE TAIL FIBER ASSEMBLY PROTEIN HOMOLOG TFAE-RELATED"/>
    <property type="match status" value="1"/>
</dbReference>
<dbReference type="EMBL" id="LYRP01000026">
    <property type="protein sequence ID" value="OAT76290.1"/>
    <property type="molecule type" value="Genomic_DNA"/>
</dbReference>
<keyword evidence="2" id="KW-1185">Reference proteome</keyword>